<feature type="domain" description="Pili assembly chaperone N-terminal" evidence="7">
    <location>
        <begin position="26"/>
        <end position="145"/>
    </location>
</feature>
<comment type="similarity">
    <text evidence="2">Belongs to the periplasmic pilus chaperone family.</text>
</comment>
<sequence length="233" mass="26327">MRYQYSVLFVFLFSGVVQAAEFFGPRESRLLFEEKKGNTFYRIDNSDKKLPWLVQAWIEDASEKKTTALTATPMVFRVEPSSVFTVRVVKTGALPEDRETLFWAVSNSLPGGASTKQDNEEGKISAKISLAYRFKVPLIYRPAALDNFRQEPEKLEWTYNGKEGLKLYNPTRYVVQLHNVTANGREFKGKGVSFILLPMSGKNVSAAVNKGTRIKYGVINDYGAVKEYDGVVK</sequence>
<dbReference type="InterPro" id="IPR001829">
    <property type="entry name" value="Pili_assmbl_chaperone_bac"/>
</dbReference>
<accession>A0A454A9I7</accession>
<dbReference type="PRINTS" id="PR00969">
    <property type="entry name" value="CHAPERONPILI"/>
</dbReference>
<evidence type="ECO:0000256" key="3">
    <source>
        <dbReference type="ARBA" id="ARBA00022729"/>
    </source>
</evidence>
<keyword evidence="3 6" id="KW-0732">Signal</keyword>
<feature type="domain" description="Pili assembly chaperone C-terminal" evidence="8">
    <location>
        <begin position="169"/>
        <end position="226"/>
    </location>
</feature>
<dbReference type="GO" id="GO:0030288">
    <property type="term" value="C:outer membrane-bounded periplasmic space"/>
    <property type="evidence" value="ECO:0007669"/>
    <property type="project" value="InterPro"/>
</dbReference>
<dbReference type="InterPro" id="IPR013783">
    <property type="entry name" value="Ig-like_fold"/>
</dbReference>
<evidence type="ECO:0000313" key="9">
    <source>
        <dbReference type="EMBL" id="ABG71783.1"/>
    </source>
</evidence>
<dbReference type="SUPFAM" id="SSF49354">
    <property type="entry name" value="PapD-like"/>
    <property type="match status" value="1"/>
</dbReference>
<feature type="signal peptide" evidence="6">
    <location>
        <begin position="1"/>
        <end position="19"/>
    </location>
</feature>
<dbReference type="InterPro" id="IPR016147">
    <property type="entry name" value="Pili_assmbl_chaperone_N"/>
</dbReference>
<dbReference type="KEGG" id="ecp:ECP_3812"/>
<evidence type="ECO:0000313" key="10">
    <source>
        <dbReference type="Proteomes" id="UP000009182"/>
    </source>
</evidence>
<dbReference type="AlphaFoldDB" id="A0A454A9I7"/>
<keyword evidence="5" id="KW-0143">Chaperone</keyword>
<feature type="chain" id="PRO_5019338944" evidence="6">
    <location>
        <begin position="20"/>
        <end position="233"/>
    </location>
</feature>
<gene>
    <name evidence="9" type="ordered locus">ECP_3812</name>
</gene>
<evidence type="ECO:0000259" key="8">
    <source>
        <dbReference type="Pfam" id="PF02753"/>
    </source>
</evidence>
<dbReference type="InterPro" id="IPR050643">
    <property type="entry name" value="Periplasmic_pilus_chap"/>
</dbReference>
<evidence type="ECO:0000256" key="2">
    <source>
        <dbReference type="ARBA" id="ARBA00007399"/>
    </source>
</evidence>
<evidence type="ECO:0000256" key="6">
    <source>
        <dbReference type="SAM" id="SignalP"/>
    </source>
</evidence>
<dbReference type="Proteomes" id="UP000009182">
    <property type="component" value="Chromosome"/>
</dbReference>
<dbReference type="Pfam" id="PF00345">
    <property type="entry name" value="PapD_N"/>
    <property type="match status" value="1"/>
</dbReference>
<dbReference type="PANTHER" id="PTHR30251:SF6">
    <property type="entry name" value="FIMBRIAL CHAPERONE YFCS-RELATED"/>
    <property type="match status" value="1"/>
</dbReference>
<protein>
    <submittedName>
        <fullName evidence="9">CS12 fimbria chaperone FasB-like protein</fullName>
    </submittedName>
</protein>
<evidence type="ECO:0000256" key="5">
    <source>
        <dbReference type="ARBA" id="ARBA00023186"/>
    </source>
</evidence>
<dbReference type="InterPro" id="IPR036316">
    <property type="entry name" value="Pili_assmbl_chap_C_dom_sf"/>
</dbReference>
<dbReference type="InterPro" id="IPR008962">
    <property type="entry name" value="PapD-like_sf"/>
</dbReference>
<dbReference type="RefSeq" id="WP_001270429.1">
    <property type="nucleotide sequence ID" value="NC_008253.1"/>
</dbReference>
<dbReference type="SUPFAM" id="SSF49584">
    <property type="entry name" value="Periplasmic chaperone C-domain"/>
    <property type="match status" value="1"/>
</dbReference>
<evidence type="ECO:0000259" key="7">
    <source>
        <dbReference type="Pfam" id="PF00345"/>
    </source>
</evidence>
<keyword evidence="4" id="KW-0574">Periplasm</keyword>
<dbReference type="InterPro" id="IPR016148">
    <property type="entry name" value="Pili_assmbl_chaperone_C"/>
</dbReference>
<dbReference type="GO" id="GO:0071555">
    <property type="term" value="P:cell wall organization"/>
    <property type="evidence" value="ECO:0007669"/>
    <property type="project" value="InterPro"/>
</dbReference>
<dbReference type="Pfam" id="PF02753">
    <property type="entry name" value="PapD_C"/>
    <property type="match status" value="1"/>
</dbReference>
<proteinExistence type="inferred from homology"/>
<comment type="subcellular location">
    <subcellularLocation>
        <location evidence="1">Periplasm</location>
    </subcellularLocation>
</comment>
<organism evidence="9 10">
    <name type="scientific">Escherichia coli O6:K15:H31 (strain 536 / UPEC)</name>
    <dbReference type="NCBI Taxonomy" id="362663"/>
    <lineage>
        <taxon>Bacteria</taxon>
        <taxon>Pseudomonadati</taxon>
        <taxon>Pseudomonadota</taxon>
        <taxon>Gammaproteobacteria</taxon>
        <taxon>Enterobacterales</taxon>
        <taxon>Enterobacteriaceae</taxon>
        <taxon>Escherichia</taxon>
    </lineage>
</organism>
<dbReference type="EMBL" id="CP000247">
    <property type="protein sequence ID" value="ABG71783.1"/>
    <property type="molecule type" value="Genomic_DNA"/>
</dbReference>
<name>A0A454A9I7_ECOL5</name>
<evidence type="ECO:0000256" key="4">
    <source>
        <dbReference type="ARBA" id="ARBA00022764"/>
    </source>
</evidence>
<reference evidence="9 10" key="1">
    <citation type="journal article" date="2006" name="Mol. Microbiol.">
        <title>Role of pathogenicity island-associated integrases in the genome plasticity of uropathogenic Escherichia coli strain 536.</title>
        <authorList>
            <person name="Hochhut B."/>
            <person name="Wilde C."/>
            <person name="Balling G."/>
            <person name="Middendorf B."/>
            <person name="Dobrindt U."/>
            <person name="Brzuszkiewicz E."/>
            <person name="Gottschalk G."/>
            <person name="Carniel E."/>
            <person name="Hacker J."/>
        </authorList>
    </citation>
    <scope>NUCLEOTIDE SEQUENCE [LARGE SCALE GENOMIC DNA]</scope>
    <source>
        <strain evidence="10">536 / UPEC</strain>
    </source>
</reference>
<dbReference type="PANTHER" id="PTHR30251">
    <property type="entry name" value="PILUS ASSEMBLY CHAPERONE"/>
    <property type="match status" value="1"/>
</dbReference>
<dbReference type="Gene3D" id="2.60.40.10">
    <property type="entry name" value="Immunoglobulins"/>
    <property type="match status" value="2"/>
</dbReference>
<evidence type="ECO:0000256" key="1">
    <source>
        <dbReference type="ARBA" id="ARBA00004418"/>
    </source>
</evidence>